<name>A0A6J4D1H2_KLEVA</name>
<feature type="region of interest" description="Disordered" evidence="1">
    <location>
        <begin position="113"/>
        <end position="134"/>
    </location>
</feature>
<dbReference type="AlphaFoldDB" id="A0A6J4D1H2"/>
<reference evidence="2" key="1">
    <citation type="journal article" date="2021" name="J. Antimicrob. Chemother.">
        <title>Genomic features of plasmids coding for KPC-2, NDM-5 or OXA-48 carbapenemases in Enterobacteriaceae from Malawi.</title>
        <authorList>
            <person name="Kumwenda G.P."/>
            <person name="Sugawara Y."/>
            <person name="Akeda Y."/>
            <person name="Matsumoto Y."/>
            <person name="Motooka D."/>
            <person name="Tomono K."/>
            <person name="Hamada S."/>
        </authorList>
    </citation>
    <scope>NUCLEOTIDE SEQUENCE</scope>
    <source>
        <strain evidence="2">Kv-MW05</strain>
        <plasmid evidence="2">pKv-MW05_OXA</plasmid>
    </source>
</reference>
<geneLocation type="plasmid" evidence="2">
    <name>pKv-MW05_OXA</name>
</geneLocation>
<evidence type="ECO:0000313" key="2">
    <source>
        <dbReference type="EMBL" id="BCD83452.1"/>
    </source>
</evidence>
<keyword evidence="2" id="KW-0614">Plasmid</keyword>
<dbReference type="EMBL" id="LC545850">
    <property type="protein sequence ID" value="BCD83452.1"/>
    <property type="molecule type" value="Genomic_DNA"/>
</dbReference>
<evidence type="ECO:0000256" key="1">
    <source>
        <dbReference type="SAM" id="MobiDB-lite"/>
    </source>
</evidence>
<proteinExistence type="predicted"/>
<sequence>MNLVKQESIPAQSNSVNLFSVAPPTFIIQLMESMLPQVGGDSAQWQDTAKAMMSALINALCYKRARGELLFVTAHYSEKHVAAGNGRAVRGGKEKRLAQRGLRRAGKLSGKYTRLPAGQRGIPGNVGSPRLRTA</sequence>
<organism evidence="2">
    <name type="scientific">Klebsiella variicola</name>
    <dbReference type="NCBI Taxonomy" id="244366"/>
    <lineage>
        <taxon>Bacteria</taxon>
        <taxon>Pseudomonadati</taxon>
        <taxon>Pseudomonadota</taxon>
        <taxon>Gammaproteobacteria</taxon>
        <taxon>Enterobacterales</taxon>
        <taxon>Enterobacteriaceae</taxon>
        <taxon>Klebsiella/Raoultella group</taxon>
        <taxon>Klebsiella</taxon>
        <taxon>Klebsiella pneumoniae complex</taxon>
    </lineage>
</organism>
<accession>A0A6J4D1H2</accession>
<protein>
    <submittedName>
        <fullName evidence="2">Uncharacterized protein</fullName>
    </submittedName>
</protein>